<gene>
    <name evidence="2" type="ORF">PISL3812_05002</name>
</gene>
<reference evidence="2 3" key="1">
    <citation type="submission" date="2015-04" db="EMBL/GenBank/DDBJ databases">
        <authorList>
            <person name="Syromyatnikov M.Y."/>
            <person name="Popov V.N."/>
        </authorList>
    </citation>
    <scope>NUCLEOTIDE SEQUENCE [LARGE SCALE GENOMIC DNA]</scope>
    <source>
        <strain evidence="2">WF-38-12</strain>
    </source>
</reference>
<evidence type="ECO:0008006" key="4">
    <source>
        <dbReference type="Google" id="ProtNLM"/>
    </source>
</evidence>
<dbReference type="AlphaFoldDB" id="A0A0U1LZ51"/>
<sequence length="464" mass="52132">MIGDSQNMALVETTAAPLLSVAPLMQDIPYESQKAFQEHMLEDIQQVSGQNPEEIAHVTREPESDGSLDLPKETSETVLDVIPQKTGSTIPEQKPEDPSQQLPKDPKETSVPKSIVPIQEDLPCLGQVTFDASKHIQFTPPSKVWTMKELDYPEDQGISPVGVSEPFPLFSAEAVKQMRAEILSEDVWHKYKFSSNLSDCMLRGYAPECAPFAYDAWRSPEVLAIVSKIAGIDLVPSMDLEIGHINVALHSDEEKAKALKKAQLEPDEDEAVLDWHSDSYPFVCVTMLSDCTDMVGGETALRKGNGGIVKVRGPQMGSAVILQGRYIEHRALRAFGTNERITSVTSFRPRASAVRDDTVLTTVRGISHLKELYQQYTEYRFELLQDRLQNMGRKMRDRTRANREYDTAAVKQFIREQIDFLSAMDREIIDDDKVKRGYIGNGHLISDEIKERSKKLGTYEDETL</sequence>
<evidence type="ECO:0000256" key="1">
    <source>
        <dbReference type="SAM" id="MobiDB-lite"/>
    </source>
</evidence>
<accession>A0A0U1LZ51</accession>
<feature type="compositionally biased region" description="Basic and acidic residues" evidence="1">
    <location>
        <begin position="54"/>
        <end position="63"/>
    </location>
</feature>
<protein>
    <recommendedName>
        <fullName evidence="4">Fe2OG dioxygenase domain-containing protein</fullName>
    </recommendedName>
</protein>
<proteinExistence type="predicted"/>
<dbReference type="OrthoDB" id="10256055at2759"/>
<dbReference type="OMA" id="CVLMMSD"/>
<dbReference type="EMBL" id="CVMT01000004">
    <property type="protein sequence ID" value="CRG87980.1"/>
    <property type="molecule type" value="Genomic_DNA"/>
</dbReference>
<dbReference type="Proteomes" id="UP000054383">
    <property type="component" value="Unassembled WGS sequence"/>
</dbReference>
<dbReference type="PANTHER" id="PTHR41677">
    <property type="entry name" value="YALI0B19030P"/>
    <property type="match status" value="1"/>
</dbReference>
<dbReference type="STRING" id="28573.A0A0U1LZ51"/>
<keyword evidence="3" id="KW-1185">Reference proteome</keyword>
<dbReference type="PANTHER" id="PTHR41677:SF1">
    <property type="entry name" value="FE2OG DIOXYGENASE DOMAIN-CONTAINING PROTEIN"/>
    <property type="match status" value="1"/>
</dbReference>
<feature type="region of interest" description="Disordered" evidence="1">
    <location>
        <begin position="46"/>
        <end position="111"/>
    </location>
</feature>
<evidence type="ECO:0000313" key="2">
    <source>
        <dbReference type="EMBL" id="CRG87980.1"/>
    </source>
</evidence>
<name>A0A0U1LZ51_TALIS</name>
<organism evidence="2 3">
    <name type="scientific">Talaromyces islandicus</name>
    <name type="common">Penicillium islandicum</name>
    <dbReference type="NCBI Taxonomy" id="28573"/>
    <lineage>
        <taxon>Eukaryota</taxon>
        <taxon>Fungi</taxon>
        <taxon>Dikarya</taxon>
        <taxon>Ascomycota</taxon>
        <taxon>Pezizomycotina</taxon>
        <taxon>Eurotiomycetes</taxon>
        <taxon>Eurotiomycetidae</taxon>
        <taxon>Eurotiales</taxon>
        <taxon>Trichocomaceae</taxon>
        <taxon>Talaromyces</taxon>
        <taxon>Talaromyces sect. Islandici</taxon>
    </lineage>
</organism>
<evidence type="ECO:0000313" key="3">
    <source>
        <dbReference type="Proteomes" id="UP000054383"/>
    </source>
</evidence>